<feature type="compositionally biased region" description="Basic residues" evidence="6">
    <location>
        <begin position="2546"/>
        <end position="2555"/>
    </location>
</feature>
<evidence type="ECO:0000256" key="3">
    <source>
        <dbReference type="ARBA" id="ARBA00022833"/>
    </source>
</evidence>
<feature type="compositionally biased region" description="Polar residues" evidence="6">
    <location>
        <begin position="2608"/>
        <end position="2620"/>
    </location>
</feature>
<evidence type="ECO:0000256" key="4">
    <source>
        <dbReference type="PROSITE-ProRule" id="PRU00146"/>
    </source>
</evidence>
<feature type="compositionally biased region" description="Low complexity" evidence="6">
    <location>
        <begin position="206"/>
        <end position="226"/>
    </location>
</feature>
<feature type="region of interest" description="Disordered" evidence="6">
    <location>
        <begin position="116"/>
        <end position="314"/>
    </location>
</feature>
<feature type="compositionally biased region" description="Polar residues" evidence="6">
    <location>
        <begin position="533"/>
        <end position="542"/>
    </location>
</feature>
<dbReference type="CDD" id="cd15571">
    <property type="entry name" value="ePHD"/>
    <property type="match status" value="1"/>
</dbReference>
<feature type="compositionally biased region" description="Polar residues" evidence="6">
    <location>
        <begin position="2649"/>
        <end position="2659"/>
    </location>
</feature>
<feature type="region of interest" description="Disordered" evidence="6">
    <location>
        <begin position="491"/>
        <end position="679"/>
    </location>
</feature>
<feature type="coiled-coil region" evidence="5">
    <location>
        <begin position="1740"/>
        <end position="1770"/>
    </location>
</feature>
<evidence type="ECO:0000256" key="5">
    <source>
        <dbReference type="SAM" id="Coils"/>
    </source>
</evidence>
<dbReference type="EMBL" id="HBIO01012529">
    <property type="protein sequence ID" value="CAE0464895.1"/>
    <property type="molecule type" value="Transcribed_RNA"/>
</dbReference>
<evidence type="ECO:0000256" key="6">
    <source>
        <dbReference type="SAM" id="MobiDB-lite"/>
    </source>
</evidence>
<feature type="region of interest" description="Disordered" evidence="6">
    <location>
        <begin position="893"/>
        <end position="913"/>
    </location>
</feature>
<evidence type="ECO:0000256" key="1">
    <source>
        <dbReference type="ARBA" id="ARBA00022723"/>
    </source>
</evidence>
<feature type="compositionally biased region" description="Polar residues" evidence="6">
    <location>
        <begin position="2721"/>
        <end position="2751"/>
    </location>
</feature>
<feature type="compositionally biased region" description="Polar residues" evidence="6">
    <location>
        <begin position="498"/>
        <end position="509"/>
    </location>
</feature>
<feature type="compositionally biased region" description="Low complexity" evidence="6">
    <location>
        <begin position="404"/>
        <end position="432"/>
    </location>
</feature>
<feature type="compositionally biased region" description="Acidic residues" evidence="6">
    <location>
        <begin position="2639"/>
        <end position="2648"/>
    </location>
</feature>
<dbReference type="PANTHER" id="PTHR13793:SF107">
    <property type="entry name" value="BROMODOMAIN-CONTAINING PROTEIN HOMOLOG"/>
    <property type="match status" value="1"/>
</dbReference>
<keyword evidence="1" id="KW-0479">Metal-binding</keyword>
<dbReference type="InterPro" id="IPR019786">
    <property type="entry name" value="Zinc_finger_PHD-type_CS"/>
</dbReference>
<dbReference type="InterPro" id="IPR034732">
    <property type="entry name" value="EPHD"/>
</dbReference>
<feature type="compositionally biased region" description="Polar residues" evidence="6">
    <location>
        <begin position="642"/>
        <end position="653"/>
    </location>
</feature>
<dbReference type="InterPro" id="IPR011011">
    <property type="entry name" value="Znf_FYVE_PHD"/>
</dbReference>
<dbReference type="PROSITE" id="PS50016">
    <property type="entry name" value="ZF_PHD_2"/>
    <property type="match status" value="1"/>
</dbReference>
<feature type="region of interest" description="Disordered" evidence="6">
    <location>
        <begin position="348"/>
        <end position="476"/>
    </location>
</feature>
<dbReference type="GO" id="GO:0008270">
    <property type="term" value="F:zinc ion binding"/>
    <property type="evidence" value="ECO:0007669"/>
    <property type="project" value="UniProtKB-KW"/>
</dbReference>
<feature type="compositionally biased region" description="Polar residues" evidence="6">
    <location>
        <begin position="2556"/>
        <end position="2570"/>
    </location>
</feature>
<feature type="compositionally biased region" description="Low complexity" evidence="6">
    <location>
        <begin position="2581"/>
        <end position="2596"/>
    </location>
</feature>
<feature type="compositionally biased region" description="Basic residues" evidence="6">
    <location>
        <begin position="2692"/>
        <end position="2705"/>
    </location>
</feature>
<dbReference type="GO" id="GO:0006357">
    <property type="term" value="P:regulation of transcription by RNA polymerase II"/>
    <property type="evidence" value="ECO:0007669"/>
    <property type="project" value="TreeGrafter"/>
</dbReference>
<dbReference type="Gene3D" id="3.30.40.10">
    <property type="entry name" value="Zinc/RING finger domain, C3HC4 (zinc finger)"/>
    <property type="match status" value="3"/>
</dbReference>
<evidence type="ECO:0000259" key="8">
    <source>
        <dbReference type="PROSITE" id="PS51805"/>
    </source>
</evidence>
<feature type="compositionally biased region" description="Basic and acidic residues" evidence="6">
    <location>
        <begin position="1136"/>
        <end position="1162"/>
    </location>
</feature>
<feature type="compositionally biased region" description="Polar residues" evidence="6">
    <location>
        <begin position="363"/>
        <end position="391"/>
    </location>
</feature>
<accession>A0A7S3Q4F7</accession>
<feature type="region of interest" description="Disordered" evidence="6">
    <location>
        <begin position="736"/>
        <end position="763"/>
    </location>
</feature>
<feature type="compositionally biased region" description="Polar residues" evidence="6">
    <location>
        <begin position="736"/>
        <end position="759"/>
    </location>
</feature>
<feature type="coiled-coil region" evidence="5">
    <location>
        <begin position="1685"/>
        <end position="1712"/>
    </location>
</feature>
<feature type="compositionally biased region" description="Low complexity" evidence="6">
    <location>
        <begin position="52"/>
        <end position="67"/>
    </location>
</feature>
<feature type="compositionally biased region" description="Basic residues" evidence="6">
    <location>
        <begin position="1163"/>
        <end position="1175"/>
    </location>
</feature>
<feature type="compositionally biased region" description="Polar residues" evidence="6">
    <location>
        <begin position="609"/>
        <end position="624"/>
    </location>
</feature>
<evidence type="ECO:0000256" key="2">
    <source>
        <dbReference type="ARBA" id="ARBA00022771"/>
    </source>
</evidence>
<feature type="compositionally biased region" description="Low complexity" evidence="6">
    <location>
        <begin position="543"/>
        <end position="608"/>
    </location>
</feature>
<reference evidence="9" key="1">
    <citation type="submission" date="2021-01" db="EMBL/GenBank/DDBJ databases">
        <authorList>
            <person name="Corre E."/>
            <person name="Pelletier E."/>
            <person name="Niang G."/>
            <person name="Scheremetjew M."/>
            <person name="Finn R."/>
            <person name="Kale V."/>
            <person name="Holt S."/>
            <person name="Cochrane G."/>
            <person name="Meng A."/>
            <person name="Brown T."/>
            <person name="Cohen L."/>
        </authorList>
    </citation>
    <scope>NUCLEOTIDE SEQUENCE</scope>
    <source>
        <strain evidence="9">MM31A-1</strain>
    </source>
</reference>
<feature type="compositionally biased region" description="Low complexity" evidence="6">
    <location>
        <begin position="449"/>
        <end position="476"/>
    </location>
</feature>
<dbReference type="PROSITE" id="PS51805">
    <property type="entry name" value="EPHD"/>
    <property type="match status" value="1"/>
</dbReference>
<feature type="compositionally biased region" description="Gly residues" evidence="6">
    <location>
        <begin position="286"/>
        <end position="295"/>
    </location>
</feature>
<dbReference type="InterPro" id="IPR013083">
    <property type="entry name" value="Znf_RING/FYVE/PHD"/>
</dbReference>
<dbReference type="InterPro" id="IPR019787">
    <property type="entry name" value="Znf_PHD-finger"/>
</dbReference>
<feature type="compositionally biased region" description="Low complexity" evidence="6">
    <location>
        <begin position="268"/>
        <end position="285"/>
    </location>
</feature>
<feature type="compositionally biased region" description="Low complexity" evidence="6">
    <location>
        <begin position="510"/>
        <end position="532"/>
    </location>
</feature>
<feature type="domain" description="PHD-type" evidence="8">
    <location>
        <begin position="1841"/>
        <end position="1975"/>
    </location>
</feature>
<keyword evidence="5" id="KW-0175">Coiled coil</keyword>
<feature type="compositionally biased region" description="Basic residues" evidence="6">
    <location>
        <begin position="2498"/>
        <end position="2516"/>
    </location>
</feature>
<dbReference type="PROSITE" id="PS01359">
    <property type="entry name" value="ZF_PHD_1"/>
    <property type="match status" value="1"/>
</dbReference>
<name>A0A7S3Q4F7_9STRA</name>
<feature type="region of interest" description="Disordered" evidence="6">
    <location>
        <begin position="1"/>
        <end position="75"/>
    </location>
</feature>
<evidence type="ECO:0000259" key="7">
    <source>
        <dbReference type="PROSITE" id="PS50016"/>
    </source>
</evidence>
<feature type="compositionally biased region" description="Basic and acidic residues" evidence="6">
    <location>
        <begin position="1183"/>
        <end position="1198"/>
    </location>
</feature>
<feature type="compositionally biased region" description="Polar residues" evidence="6">
    <location>
        <begin position="662"/>
        <end position="673"/>
    </location>
</feature>
<feature type="compositionally biased region" description="Polar residues" evidence="6">
    <location>
        <begin position="155"/>
        <end position="177"/>
    </location>
</feature>
<feature type="compositionally biased region" description="Basic residues" evidence="6">
    <location>
        <begin position="1123"/>
        <end position="1135"/>
    </location>
</feature>
<dbReference type="Pfam" id="PF13832">
    <property type="entry name" value="zf-HC5HC2H_2"/>
    <property type="match status" value="1"/>
</dbReference>
<feature type="domain" description="PHD-type" evidence="7">
    <location>
        <begin position="1766"/>
        <end position="1816"/>
    </location>
</feature>
<feature type="compositionally biased region" description="Low complexity" evidence="6">
    <location>
        <begin position="235"/>
        <end position="259"/>
    </location>
</feature>
<keyword evidence="2 4" id="KW-0863">Zinc-finger</keyword>
<organism evidence="9">
    <name type="scientific">Chaetoceros debilis</name>
    <dbReference type="NCBI Taxonomy" id="122233"/>
    <lineage>
        <taxon>Eukaryota</taxon>
        <taxon>Sar</taxon>
        <taxon>Stramenopiles</taxon>
        <taxon>Ochrophyta</taxon>
        <taxon>Bacillariophyta</taxon>
        <taxon>Coscinodiscophyceae</taxon>
        <taxon>Chaetocerotophycidae</taxon>
        <taxon>Chaetocerotales</taxon>
        <taxon>Chaetocerotaceae</taxon>
        <taxon>Chaetoceros</taxon>
    </lineage>
</organism>
<feature type="compositionally biased region" description="Low complexity" evidence="6">
    <location>
        <begin position="134"/>
        <end position="154"/>
    </location>
</feature>
<feature type="region of interest" description="Disordered" evidence="6">
    <location>
        <begin position="2490"/>
        <end position="2775"/>
    </location>
</feature>
<dbReference type="SMART" id="SM00249">
    <property type="entry name" value="PHD"/>
    <property type="match status" value="4"/>
</dbReference>
<feature type="compositionally biased region" description="Basic residues" evidence="6">
    <location>
        <begin position="23"/>
        <end position="37"/>
    </location>
</feature>
<feature type="compositionally biased region" description="Polar residues" evidence="6">
    <location>
        <begin position="1110"/>
        <end position="1122"/>
    </location>
</feature>
<gene>
    <name evidence="9" type="ORF">CDEB00056_LOCUS9736</name>
</gene>
<proteinExistence type="predicted"/>
<dbReference type="SUPFAM" id="SSF57903">
    <property type="entry name" value="FYVE/PHD zinc finger"/>
    <property type="match status" value="1"/>
</dbReference>
<sequence length="2775" mass="313349">MEGDRNHDFSAPQPPAGTQAPHPHQHQMPQKHPHPQHGHYPVPQQPQPQPQPQQQSSYEQQHQPQHPSRARGMSSDQADVIAALGLLSSSSSGHVVHAAVNTSIVNVNANTTMNINNNHNSIATAGRRSSPFEGNQQQQQQQYHQVPQGQGPQGNSMNISNISGYDYANPNNMTMRGTPSPMDYGHIHHPDSNVGDHGGPISNKQNVGNNMGGPNVNVNVNVGTGNSASYEYDQQQRQRQAQVQAQNNINNIPGPQQQQHRASPYGHQSQGQGQTQRQSPFEQQRPGGGGGGNGNIPGQQRASPFEQHQRQDQGLIGQRQSPFEHQMQSQGQGQGQIQGGASSYIGFEQQSPFEPLPPLPSFASKNNGRSQNTNLNRGTSTRDIPSSSNKPGVSASRHPQHMPQHQAHLQVNLQQQDQQRSQQQHGQMQSSQIMFKQHQKMQSTPLPVQNQNQQQQGQMQNQQMAYSHQQVQVQVQNPSVQNQQQMVAYNQQHGRSPPVQNQQMQKPSVQNQQMVYNQQQQQQHGQNQQMQNPSANSQQLGYNQQQHRQSPPVQNQQQHGQMQNPQIQQQNQQQGQMQVHNHNQQQQQIQIQNQMMQNQQIQNSQMMQDINSNQQQKTQQRRSPSMQDQQHMHSQQKPMEIQNRQRNNTIQSQKRNHLMQMKSEQLSKPASTSEEVRPLARMPSLSMARSNFQQQKSQKKLPAQQYSVENVPSSSLPKLGAVTHALQSYIPDSNSDAAKSMGNGQAVNAVGSNKPSGLSQGPGPTAVEQFSMQMSYVQHTSGTKSATSAGNPVSTNDAMQIQTFPTVANLTGQSQSMLSQAKQGQAKSGNCMEFQSQTIPMIASASVMTTVQSSNTMLDPNNASNNLNHKMRMTLPPTTMGMSGATKAITPVTKGATARDKKGLKSKRGVTSNRGKGVCLAARGKGKSASKEPKQKLQQPLQQEVQLLQISPPQNMEKIRNNLHTLSDQIEKFWKTTHSFFSSRVEERQNVDVVKFSQEALDIINLNLSKVSGNVRLRRHRQDGIPDPTLYFGLIKKEIQILKMTCRNIGLSLKSLFKEMKEEQRLSMNLTKSFCMKLVLYVSTVDKQINGLCDQFRTIIQTKANTSILPVATDSNSPTSGKSSKKKAMATKRKHSGEGISKKKSEAVHTGKDAKKNKEGPKAKRKKVGSNRKSKSSSGKKSIIKERKKVIEVKETKPEPQSPNVAKKHLFGPIVTIADRHPDRITNPLLELPQGSLAGDPTMPVSEYLKLMEVYFPEPDTFPMSYYSSILGIPLVSILPDGSSKLLSYCEGIKKEDDWSKIPELGYYGRLQNIRNSTLDNIDANGIRCEKGMDHVDLTWKKIMRDYRGYKEDAFIQASEFHKSCQLSTNCLSLARDANLIREGVQIRIATLDDVPNLNKFDPDQPKYSNFERLSHLMKCKNHFIIIALDGEESIIGFIHYHICWFKPKSRYSSSSEDAVLERVVHVDRVLCQKSSQNNYAEPPIESDDHGLFLVLFGLALEHCRLHVGYGMMELPVFLVPFLKSHFRMSVITRDDEHAEEDKMLLVCDLEKCSYRYAFFLRQEIELKKERPKELDKIKHRMVVQLPTYRLMKKNENESSNNDAASLKLPISIEKLYSGIETKRRHKKIQLRVVKNQITLKPTPAARKKPDSGHIANGEDWVTISCFASKTCEKARIASRNNSKHDTVMHELERQQNNLAELERKNSSILHHLLDSAYKERISFETGHLNKVRIENELTIKEFEAYVKRQEDLEKELKEKEEEEENAVCDICLDGESPGENRIIFCDDCDICVHQNCYGIEKVPQGDYFCRPCLYKKNKMQAEEDNKTEVLVPKKASTPAKVVCELCPRRSGAFVQAQVPERPGKPVDTRARWVHLLCAKWQGLNFVDHYVDGSAVLMVEDVQPLKDHFRISETSCYLCKGMRGSYNQCAHEDCDRMLHITCARSSGVCVINHGIDHTGAVKCDKNWTLFCPEHSTFDPEYTPIYKPVPLDDLIANSKTFPVEPLPKLPPKSFWKMSRNERKEYFEDQEYELEFNNAMLEITRTKGRRCELCDSSHNMADEKFLECHKCGSFAHEACTVSEWQIVPLKDKKFKATCTSCLYTEKNTNDENYETPECHMCYVKTGTLVPAFAKPVTMRKWKTNKRAFSRTLFGKDIWCHPVCGMWTHKVVLTDDSRMDCSNIVMANGTKHIDGKAFCQLCGLKDKSKVHCSKNANNNHRMNCSNRFHVTCARQAGIAEVSGVISGEYNMRCFQHAACEFTFRAFLEDMIEFEKIRAGPGLTSGAKCMTRECVTNIYHAGFRVLNCLGWAWQWGSWWVSYGDNWEPLLEKGQIEADMTDEELRKVHSTPISRRDDARKSRLVAFGAALRNRSYDDDEGDDRVPLENALRAILNIPSLVGPLTKAEIIFFVEWLSRIYRSKSPLLGLGEKKFTVAEEWEADCPVFYRDKSPKFELGKRSLPGKTKFAKGKIFEEGIHEIDDFFEKEEEIELDKPRILKPPTKSKKKKSEKPAPKPRPKTSRQESSKSLSPKRNSNAEKTEVLPPSSKKASAKKSKKSSTARTITNTPKASNIQEDIPKTEPILSSRQSSRSRASKRQMSYQESDGDDTSSDFEQPNSRYISPTNKKKKRQAASDKVKYTEYEKEELFDEESSVSVVEDNQQLNDKESSEVIPKALTLNDPIPKKRKPTLDDPIPKKKRGPGRPPKKKKVEVAPINPDIPKEGHSCQSGQTSTKSINSVGLVSSKPGRSSSIDSESSTKRGPGRPSRERPPNKRNRRYY</sequence>
<protein>
    <submittedName>
        <fullName evidence="9">Uncharacterized protein</fullName>
    </submittedName>
</protein>
<dbReference type="InterPro" id="IPR001965">
    <property type="entry name" value="Znf_PHD"/>
</dbReference>
<feature type="compositionally biased region" description="Low complexity" evidence="6">
    <location>
        <begin position="116"/>
        <end position="125"/>
    </location>
</feature>
<feature type="compositionally biased region" description="Low complexity" evidence="6">
    <location>
        <begin position="625"/>
        <end position="636"/>
    </location>
</feature>
<dbReference type="InterPro" id="IPR050701">
    <property type="entry name" value="Histone_Mod_Regulator"/>
</dbReference>
<dbReference type="PANTHER" id="PTHR13793">
    <property type="entry name" value="PHD FINGER PROTEINS"/>
    <property type="match status" value="1"/>
</dbReference>
<dbReference type="Pfam" id="PF13831">
    <property type="entry name" value="PHD_2"/>
    <property type="match status" value="1"/>
</dbReference>
<feature type="region of interest" description="Disordered" evidence="6">
    <location>
        <begin position="1110"/>
        <end position="1206"/>
    </location>
</feature>
<keyword evidence="3" id="KW-0862">Zinc</keyword>
<dbReference type="CDD" id="cd15492">
    <property type="entry name" value="PHD_BRPF_JADE_like"/>
    <property type="match status" value="1"/>
</dbReference>
<evidence type="ECO:0000313" key="9">
    <source>
        <dbReference type="EMBL" id="CAE0464895.1"/>
    </source>
</evidence>
<feature type="compositionally biased region" description="Basic and acidic residues" evidence="6">
    <location>
        <begin position="2628"/>
        <end position="2638"/>
    </location>
</feature>